<reference evidence="3" key="1">
    <citation type="journal article" date="2012" name="PLoS Genet.">
        <title>The genomes of the fungal plant pathogens Cladosporium fulvum and Dothistroma septosporum reveal adaptation to different hosts and lifestyles but also signatures of common ancestry.</title>
        <authorList>
            <person name="de Wit P.J.G.M."/>
            <person name="van der Burgt A."/>
            <person name="Oekmen B."/>
            <person name="Stergiopoulos I."/>
            <person name="Abd-Elsalam K.A."/>
            <person name="Aerts A.L."/>
            <person name="Bahkali A.H."/>
            <person name="Beenen H.G."/>
            <person name="Chettri P."/>
            <person name="Cox M.P."/>
            <person name="Datema E."/>
            <person name="de Vries R.P."/>
            <person name="Dhillon B."/>
            <person name="Ganley A.R."/>
            <person name="Griffiths S.A."/>
            <person name="Guo Y."/>
            <person name="Hamelin R.C."/>
            <person name="Henrissat B."/>
            <person name="Kabir M.S."/>
            <person name="Jashni M.K."/>
            <person name="Kema G."/>
            <person name="Klaubauf S."/>
            <person name="Lapidus A."/>
            <person name="Levasseur A."/>
            <person name="Lindquist E."/>
            <person name="Mehrabi R."/>
            <person name="Ohm R.A."/>
            <person name="Owen T.J."/>
            <person name="Salamov A."/>
            <person name="Schwelm A."/>
            <person name="Schijlen E."/>
            <person name="Sun H."/>
            <person name="van den Burg H.A."/>
            <person name="van Ham R.C.H.J."/>
            <person name="Zhang S."/>
            <person name="Goodwin S.B."/>
            <person name="Grigoriev I.V."/>
            <person name="Collemare J."/>
            <person name="Bradshaw R.E."/>
        </authorList>
    </citation>
    <scope>NUCLEOTIDE SEQUENCE [LARGE SCALE GENOMIC DNA]</scope>
    <source>
        <strain evidence="3">NZE10 / CBS 128990</strain>
    </source>
</reference>
<name>N1PR59_DOTSN</name>
<dbReference type="Pfam" id="PF00293">
    <property type="entry name" value="NUDIX"/>
    <property type="match status" value="1"/>
</dbReference>
<accession>N1PR59</accession>
<sequence length="174" mass="19065">MTTEQQQTAIENQSRKLDGLATACAVFDPHDRILVIQRAAHDSMPNRWELPGGAVDDGDQSILHGAARELLEESGLIAKHLSCGISEGPEHAPGSVFHNRTGTSSWCRFCFNVEVDDCTAVKLDPNEHQDFAWASRDEICSQRKGDRPLPITTDSVVAIILEAFRLRSAQGAKS</sequence>
<evidence type="ECO:0000313" key="3">
    <source>
        <dbReference type="Proteomes" id="UP000016933"/>
    </source>
</evidence>
<dbReference type="PANTHER" id="PTHR43736">
    <property type="entry name" value="ADP-RIBOSE PYROPHOSPHATASE"/>
    <property type="match status" value="1"/>
</dbReference>
<dbReference type="EMBL" id="KB446537">
    <property type="protein sequence ID" value="EME45931.1"/>
    <property type="molecule type" value="Genomic_DNA"/>
</dbReference>
<evidence type="ECO:0000313" key="2">
    <source>
        <dbReference type="EMBL" id="EME45931.1"/>
    </source>
</evidence>
<dbReference type="eggNOG" id="ENOG502S8JU">
    <property type="taxonomic scope" value="Eukaryota"/>
</dbReference>
<dbReference type="CDD" id="cd02883">
    <property type="entry name" value="NUDIX_Hydrolase"/>
    <property type="match status" value="1"/>
</dbReference>
<proteinExistence type="predicted"/>
<dbReference type="InterPro" id="IPR015797">
    <property type="entry name" value="NUDIX_hydrolase-like_dom_sf"/>
</dbReference>
<keyword evidence="3" id="KW-1185">Reference proteome</keyword>
<feature type="domain" description="Nudix hydrolase" evidence="1">
    <location>
        <begin position="17"/>
        <end position="163"/>
    </location>
</feature>
<dbReference type="InterPro" id="IPR000086">
    <property type="entry name" value="NUDIX_hydrolase_dom"/>
</dbReference>
<dbReference type="OMA" id="EHQDYVW"/>
<dbReference type="PROSITE" id="PS51462">
    <property type="entry name" value="NUDIX"/>
    <property type="match status" value="1"/>
</dbReference>
<reference evidence="2 3" key="2">
    <citation type="journal article" date="2012" name="PLoS Pathog.">
        <title>Diverse lifestyles and strategies of plant pathogenesis encoded in the genomes of eighteen Dothideomycetes fungi.</title>
        <authorList>
            <person name="Ohm R.A."/>
            <person name="Feau N."/>
            <person name="Henrissat B."/>
            <person name="Schoch C.L."/>
            <person name="Horwitz B.A."/>
            <person name="Barry K.W."/>
            <person name="Condon B.J."/>
            <person name="Copeland A.C."/>
            <person name="Dhillon B."/>
            <person name="Glaser F."/>
            <person name="Hesse C.N."/>
            <person name="Kosti I."/>
            <person name="LaButti K."/>
            <person name="Lindquist E.A."/>
            <person name="Lucas S."/>
            <person name="Salamov A.A."/>
            <person name="Bradshaw R.E."/>
            <person name="Ciuffetti L."/>
            <person name="Hamelin R.C."/>
            <person name="Kema G.H.J."/>
            <person name="Lawrence C."/>
            <person name="Scott J.A."/>
            <person name="Spatafora J.W."/>
            <person name="Turgeon B.G."/>
            <person name="de Wit P.J.G.M."/>
            <person name="Zhong S."/>
            <person name="Goodwin S.B."/>
            <person name="Grigoriev I.V."/>
        </authorList>
    </citation>
    <scope>NUCLEOTIDE SEQUENCE [LARGE SCALE GENOMIC DNA]</scope>
    <source>
        <strain evidence="3">NZE10 / CBS 128990</strain>
    </source>
</reference>
<dbReference type="SUPFAM" id="SSF55811">
    <property type="entry name" value="Nudix"/>
    <property type="match status" value="1"/>
</dbReference>
<protein>
    <recommendedName>
        <fullName evidence="1">Nudix hydrolase domain-containing protein</fullName>
    </recommendedName>
</protein>
<dbReference type="STRING" id="675120.N1PR59"/>
<dbReference type="OrthoDB" id="276276at2759"/>
<dbReference type="PANTHER" id="PTHR43736:SF1">
    <property type="entry name" value="DIHYDRONEOPTERIN TRIPHOSPHATE DIPHOSPHATASE"/>
    <property type="match status" value="1"/>
</dbReference>
<organism evidence="2 3">
    <name type="scientific">Dothistroma septosporum (strain NZE10 / CBS 128990)</name>
    <name type="common">Red band needle blight fungus</name>
    <name type="synonym">Mycosphaerella pini</name>
    <dbReference type="NCBI Taxonomy" id="675120"/>
    <lineage>
        <taxon>Eukaryota</taxon>
        <taxon>Fungi</taxon>
        <taxon>Dikarya</taxon>
        <taxon>Ascomycota</taxon>
        <taxon>Pezizomycotina</taxon>
        <taxon>Dothideomycetes</taxon>
        <taxon>Dothideomycetidae</taxon>
        <taxon>Mycosphaerellales</taxon>
        <taxon>Mycosphaerellaceae</taxon>
        <taxon>Dothistroma</taxon>
    </lineage>
</organism>
<dbReference type="HOGENOM" id="CLU_067850_0_0_1"/>
<dbReference type="Gene3D" id="3.90.79.10">
    <property type="entry name" value="Nucleoside Triphosphate Pyrophosphohydrolase"/>
    <property type="match status" value="1"/>
</dbReference>
<dbReference type="Proteomes" id="UP000016933">
    <property type="component" value="Unassembled WGS sequence"/>
</dbReference>
<dbReference type="AlphaFoldDB" id="N1PR59"/>
<evidence type="ECO:0000259" key="1">
    <source>
        <dbReference type="PROSITE" id="PS51462"/>
    </source>
</evidence>
<gene>
    <name evidence="2" type="ORF">DOTSEDRAFT_86622</name>
</gene>